<organism evidence="1 2">
    <name type="scientific">Asaia spathodeae</name>
    <dbReference type="NCBI Taxonomy" id="657016"/>
    <lineage>
        <taxon>Bacteria</taxon>
        <taxon>Pseudomonadati</taxon>
        <taxon>Pseudomonadota</taxon>
        <taxon>Alphaproteobacteria</taxon>
        <taxon>Acetobacterales</taxon>
        <taxon>Acetobacteraceae</taxon>
        <taxon>Asaia</taxon>
    </lineage>
</organism>
<comment type="caution">
    <text evidence="1">The sequence shown here is derived from an EMBL/GenBank/DDBJ whole genome shotgun (WGS) entry which is preliminary data.</text>
</comment>
<name>A0ABX2P1F2_9PROT</name>
<dbReference type="EMBL" id="JABXXV010000001">
    <property type="protein sequence ID" value="NVN45676.1"/>
    <property type="molecule type" value="Genomic_DNA"/>
</dbReference>
<accession>A0ABX2P1F2</accession>
<evidence type="ECO:0000313" key="1">
    <source>
        <dbReference type="EMBL" id="NVN45676.1"/>
    </source>
</evidence>
<evidence type="ECO:0000313" key="2">
    <source>
        <dbReference type="Proteomes" id="UP001516351"/>
    </source>
</evidence>
<reference evidence="1 2" key="1">
    <citation type="submission" date="2020-06" db="EMBL/GenBank/DDBJ databases">
        <title>Synonyms of Asaia species.</title>
        <authorList>
            <person name="Sombolestani A."/>
        </authorList>
    </citation>
    <scope>NUCLEOTIDE SEQUENCE [LARGE SCALE GENOMIC DNA]</scope>
    <source>
        <strain evidence="1 2">LMG 27047</strain>
    </source>
</reference>
<protein>
    <submittedName>
        <fullName evidence="1">Uncharacterized protein</fullName>
    </submittedName>
</protein>
<proteinExistence type="predicted"/>
<gene>
    <name evidence="1" type="ORF">HW542_02500</name>
</gene>
<dbReference type="Proteomes" id="UP001516351">
    <property type="component" value="Unassembled WGS sequence"/>
</dbReference>
<sequence length="56" mass="6279">MLKSRENEVRRIVEAADTIEAFRLETGHPAYPVFWDFAYLFQSDASAGILIGSSSD</sequence>
<keyword evidence="2" id="KW-1185">Reference proteome</keyword>
<dbReference type="RefSeq" id="WP_267310640.1">
    <property type="nucleotide sequence ID" value="NZ_JABXXV010000001.1"/>
</dbReference>